<reference evidence="2 3" key="1">
    <citation type="submission" date="2018-09" db="EMBL/GenBank/DDBJ databases">
        <title>Marinorhizobium profundi gen. nov., sp. nov., isolated from a deep-sea sediment sample from the New Britain Trench and proposal of Marinorhizobiaceae fam. nov. in the order Rhizobiales of the class Alphaproteobacteria.</title>
        <authorList>
            <person name="Cao J."/>
        </authorList>
    </citation>
    <scope>NUCLEOTIDE SEQUENCE [LARGE SCALE GENOMIC DNA]</scope>
    <source>
        <strain evidence="2 3">WS11</strain>
    </source>
</reference>
<dbReference type="EMBL" id="CP032509">
    <property type="protein sequence ID" value="AZN73060.1"/>
    <property type="molecule type" value="Genomic_DNA"/>
</dbReference>
<dbReference type="Gene3D" id="1.10.10.1320">
    <property type="entry name" value="Anti-sigma factor, zinc-finger domain"/>
    <property type="match status" value="1"/>
</dbReference>
<keyword evidence="1" id="KW-1133">Transmembrane helix</keyword>
<keyword evidence="1" id="KW-0812">Transmembrane</keyword>
<gene>
    <name evidence="2" type="ORF">D5400_18770</name>
</gene>
<dbReference type="InterPro" id="IPR041916">
    <property type="entry name" value="Anti_sigma_zinc_sf"/>
</dbReference>
<dbReference type="KEGG" id="abaw:D5400_18770"/>
<name>A0A3Q8XSH6_9HYPH</name>
<dbReference type="Proteomes" id="UP000268192">
    <property type="component" value="Chromosome"/>
</dbReference>
<evidence type="ECO:0000313" key="3">
    <source>
        <dbReference type="Proteomes" id="UP000268192"/>
    </source>
</evidence>
<evidence type="ECO:0000256" key="1">
    <source>
        <dbReference type="SAM" id="Phobius"/>
    </source>
</evidence>
<dbReference type="RefSeq" id="WP_126011587.1">
    <property type="nucleotide sequence ID" value="NZ_CP032509.1"/>
</dbReference>
<protein>
    <submittedName>
        <fullName evidence="2">Anti-sigma factor</fullName>
    </submittedName>
</protein>
<feature type="transmembrane region" description="Helical" evidence="1">
    <location>
        <begin position="107"/>
        <end position="128"/>
    </location>
</feature>
<keyword evidence="1" id="KW-0472">Membrane</keyword>
<proteinExistence type="predicted"/>
<dbReference type="OrthoDB" id="7743910at2"/>
<keyword evidence="3" id="KW-1185">Reference proteome</keyword>
<dbReference type="AlphaFoldDB" id="A0A3Q8XSH6"/>
<accession>A0A3Q8XSH6</accession>
<organism evidence="2 3">
    <name type="scientific">Georhizobium profundi</name>
    <dbReference type="NCBI Taxonomy" id="2341112"/>
    <lineage>
        <taxon>Bacteria</taxon>
        <taxon>Pseudomonadati</taxon>
        <taxon>Pseudomonadota</taxon>
        <taxon>Alphaproteobacteria</taxon>
        <taxon>Hyphomicrobiales</taxon>
        <taxon>Rhizobiaceae</taxon>
        <taxon>Georhizobium</taxon>
    </lineage>
</organism>
<sequence length="255" mass="26097">MTTHDFSDETLMAFADGELDDAEMERVEAAMNDDPALAERVALFMEARELAEGVFASQVAQPVPPSLQGAVERMIASPAAPATVLPFREKGRVPAAANENRRGFARFAMAAAASVAIVAAGLAGYMAGQGSAPAGSAQVALIDVPGLDDALLTTASGDTTEIAGAGTLTAVSTFTDGADRVCREFELASEQAFVGIACRATDNWQLTFAMGTGSADGTGYQPASSLDTLDAYLTGIEAGAPLSLEDEAAALAALR</sequence>
<evidence type="ECO:0000313" key="2">
    <source>
        <dbReference type="EMBL" id="AZN73060.1"/>
    </source>
</evidence>